<accession>A0A225ALM2</accession>
<dbReference type="EMBL" id="LFMY01000008">
    <property type="protein sequence ID" value="OKL59214.1"/>
    <property type="molecule type" value="Genomic_DNA"/>
</dbReference>
<evidence type="ECO:0000256" key="1">
    <source>
        <dbReference type="SAM" id="MobiDB-lite"/>
    </source>
</evidence>
<dbReference type="RefSeq" id="XP_020119335.1">
    <property type="nucleotide sequence ID" value="XM_020268329.1"/>
</dbReference>
<name>A0A225ALM2_TALAT</name>
<dbReference type="AlphaFoldDB" id="A0A225ALM2"/>
<proteinExistence type="predicted"/>
<dbReference type="GO" id="GO:0005684">
    <property type="term" value="C:U2-type spliceosomal complex"/>
    <property type="evidence" value="ECO:0007669"/>
    <property type="project" value="TreeGrafter"/>
</dbReference>
<evidence type="ECO:0000313" key="2">
    <source>
        <dbReference type="EMBL" id="OKL59214.1"/>
    </source>
</evidence>
<sequence>MSTNNASLEAAATERKARLAKLAALKRKQPEPEPLVEVVAEKHELPAENQDITRTYLSGRNYDAETRGPKLGFDQAPIEGQNTLEQQAAEIARTAAEQTKRDEEAEQPMDLFKLQPKKPNWDLKRHLDEKMRVLNVRTENAIARLVRQRIENAQREEKAKARNRNADDQGEDVGIGGEALVEGIHVREQEGAAEREDDDLI</sequence>
<evidence type="ECO:0000313" key="3">
    <source>
        <dbReference type="Proteomes" id="UP000214365"/>
    </source>
</evidence>
<dbReference type="GeneID" id="31005288"/>
<evidence type="ECO:0008006" key="4">
    <source>
        <dbReference type="Google" id="ProtNLM"/>
    </source>
</evidence>
<dbReference type="GO" id="GO:0071014">
    <property type="term" value="C:post-mRNA release spliceosomal complex"/>
    <property type="evidence" value="ECO:0007669"/>
    <property type="project" value="TreeGrafter"/>
</dbReference>
<dbReference type="Pfam" id="PF08315">
    <property type="entry name" value="cwf18"/>
    <property type="match status" value="1"/>
</dbReference>
<dbReference type="STRING" id="1441469.A0A225ALM2"/>
<organism evidence="2 3">
    <name type="scientific">Talaromyces atroroseus</name>
    <dbReference type="NCBI Taxonomy" id="1441469"/>
    <lineage>
        <taxon>Eukaryota</taxon>
        <taxon>Fungi</taxon>
        <taxon>Dikarya</taxon>
        <taxon>Ascomycota</taxon>
        <taxon>Pezizomycotina</taxon>
        <taxon>Eurotiomycetes</taxon>
        <taxon>Eurotiomycetidae</taxon>
        <taxon>Eurotiales</taxon>
        <taxon>Trichocomaceae</taxon>
        <taxon>Talaromyces</taxon>
        <taxon>Talaromyces sect. Trachyspermi</taxon>
    </lineage>
</organism>
<protein>
    <recommendedName>
        <fullName evidence="4">Pre-mRNA-splicing factor cwf18</fullName>
    </recommendedName>
</protein>
<feature type="compositionally biased region" description="Basic and acidic residues" evidence="1">
    <location>
        <begin position="154"/>
        <end position="167"/>
    </location>
</feature>
<dbReference type="Proteomes" id="UP000214365">
    <property type="component" value="Unassembled WGS sequence"/>
</dbReference>
<dbReference type="PANTHER" id="PTHR31551:SF1">
    <property type="entry name" value="COILED-COIL DOMAIN-CONTAINING PROTEIN 12"/>
    <property type="match status" value="1"/>
</dbReference>
<feature type="region of interest" description="Disordered" evidence="1">
    <location>
        <begin position="154"/>
        <end position="174"/>
    </location>
</feature>
<dbReference type="PANTHER" id="PTHR31551">
    <property type="entry name" value="PRE-MRNA-SPLICING FACTOR CWF18"/>
    <property type="match status" value="1"/>
</dbReference>
<dbReference type="InterPro" id="IPR013169">
    <property type="entry name" value="mRNA_splic_Cwf18-like"/>
</dbReference>
<keyword evidence="3" id="KW-1185">Reference proteome</keyword>
<comment type="caution">
    <text evidence="2">The sequence shown here is derived from an EMBL/GenBank/DDBJ whole genome shotgun (WGS) entry which is preliminary data.</text>
</comment>
<dbReference type="OrthoDB" id="10261348at2759"/>
<reference evidence="2 3" key="1">
    <citation type="submission" date="2015-06" db="EMBL/GenBank/DDBJ databases">
        <title>Talaromyces atroroseus IBT 11181 draft genome.</title>
        <authorList>
            <person name="Rasmussen K.B."/>
            <person name="Rasmussen S."/>
            <person name="Petersen B."/>
            <person name="Sicheritz-Ponten T."/>
            <person name="Mortensen U.H."/>
            <person name="Thrane U."/>
        </authorList>
    </citation>
    <scope>NUCLEOTIDE SEQUENCE [LARGE SCALE GENOMIC DNA]</scope>
    <source>
        <strain evidence="2 3">IBT 11181</strain>
    </source>
</reference>
<gene>
    <name evidence="2" type="ORF">UA08_05532</name>
</gene>